<accession>A0A9N9DWV5</accession>
<proteinExistence type="predicted"/>
<dbReference type="OrthoDB" id="2412841at2759"/>
<protein>
    <submittedName>
        <fullName evidence="3">1229_t:CDS:1</fullName>
    </submittedName>
</protein>
<feature type="disulfide bond" evidence="1">
    <location>
        <begin position="369"/>
        <end position="378"/>
    </location>
</feature>
<comment type="caution">
    <text evidence="3">The sequence shown here is derived from an EMBL/GenBank/DDBJ whole genome shotgun (WGS) entry which is preliminary data.</text>
</comment>
<comment type="caution">
    <text evidence="1">Lacks conserved residue(s) required for the propagation of feature annotation.</text>
</comment>
<reference evidence="3" key="1">
    <citation type="submission" date="2021-06" db="EMBL/GenBank/DDBJ databases">
        <authorList>
            <person name="Kallberg Y."/>
            <person name="Tangrot J."/>
            <person name="Rosling A."/>
        </authorList>
    </citation>
    <scope>NUCLEOTIDE SEQUENCE</scope>
    <source>
        <strain evidence="3">IA702</strain>
    </source>
</reference>
<feature type="disulfide bond" evidence="1">
    <location>
        <begin position="351"/>
        <end position="361"/>
    </location>
</feature>
<dbReference type="PROSITE" id="PS50231">
    <property type="entry name" value="RICIN_B_LECTIN"/>
    <property type="match status" value="1"/>
</dbReference>
<dbReference type="EMBL" id="CAJVPJ010004336">
    <property type="protein sequence ID" value="CAG8650975.1"/>
    <property type="molecule type" value="Genomic_DNA"/>
</dbReference>
<dbReference type="Gene3D" id="2.10.25.10">
    <property type="entry name" value="Laminin"/>
    <property type="match status" value="1"/>
</dbReference>
<dbReference type="Proteomes" id="UP000789572">
    <property type="component" value="Unassembled WGS sequence"/>
</dbReference>
<dbReference type="PROSITE" id="PS00022">
    <property type="entry name" value="EGF_1"/>
    <property type="match status" value="1"/>
</dbReference>
<dbReference type="InterPro" id="IPR002049">
    <property type="entry name" value="LE_dom"/>
</dbReference>
<sequence>KYIRNKAFKTCISLPSPAASDSCSPISTTLCPTDRFSNTSSSASLQWHTVTTSSASSTNSTQFQITSTPAYSQTKLCLTSTAGGVQACTCDETNIAQTWIADAGQVKTPSGSCLVGTATGNAAGGSVGVGVGLCGGESAQWDIYHTTPGSVALYSTSYFFSEPMNLLPSTYTSQTLPSSIFSAPFSLEIPPGFEFIVRPGNNVSIVFSSDTPQIDPISDLTTAFQVGLKDGVIVYEQPAYFGFSWFLSSGFGNGPNNTVYQNATTTFVEPTGNSFSFDTGVGSVMVKDGFKAVMWDTTSKNGDNFGLFETVANFEGVLIATARKNVQNADISAGRFRLSILGHTSEALTDCTPDCASGGFCSGKNVCTCSPGFTGALCDQCLPGFWGPTCQ</sequence>
<dbReference type="PROSITE" id="PS01248">
    <property type="entry name" value="EGF_LAM_1"/>
    <property type="match status" value="1"/>
</dbReference>
<dbReference type="InterPro" id="IPR000742">
    <property type="entry name" value="EGF"/>
</dbReference>
<keyword evidence="4" id="KW-1185">Reference proteome</keyword>
<keyword evidence="1" id="KW-1015">Disulfide bond</keyword>
<evidence type="ECO:0000256" key="1">
    <source>
        <dbReference type="PROSITE-ProRule" id="PRU00076"/>
    </source>
</evidence>
<feature type="domain" description="EGF-like" evidence="2">
    <location>
        <begin position="347"/>
        <end position="379"/>
    </location>
</feature>
<evidence type="ECO:0000313" key="4">
    <source>
        <dbReference type="Proteomes" id="UP000789572"/>
    </source>
</evidence>
<dbReference type="PROSITE" id="PS50026">
    <property type="entry name" value="EGF_3"/>
    <property type="match status" value="1"/>
</dbReference>
<gene>
    <name evidence="3" type="ORF">POCULU_LOCUS9947</name>
</gene>
<name>A0A9N9DWV5_9GLOM</name>
<dbReference type="Pfam" id="PF23106">
    <property type="entry name" value="EGF_Teneurin"/>
    <property type="match status" value="1"/>
</dbReference>
<keyword evidence="1" id="KW-0245">EGF-like domain</keyword>
<evidence type="ECO:0000259" key="2">
    <source>
        <dbReference type="PROSITE" id="PS50026"/>
    </source>
</evidence>
<feature type="non-terminal residue" evidence="3">
    <location>
        <position position="1"/>
    </location>
</feature>
<feature type="non-terminal residue" evidence="3">
    <location>
        <position position="391"/>
    </location>
</feature>
<organism evidence="3 4">
    <name type="scientific">Paraglomus occultum</name>
    <dbReference type="NCBI Taxonomy" id="144539"/>
    <lineage>
        <taxon>Eukaryota</taxon>
        <taxon>Fungi</taxon>
        <taxon>Fungi incertae sedis</taxon>
        <taxon>Mucoromycota</taxon>
        <taxon>Glomeromycotina</taxon>
        <taxon>Glomeromycetes</taxon>
        <taxon>Paraglomerales</taxon>
        <taxon>Paraglomeraceae</taxon>
        <taxon>Paraglomus</taxon>
    </lineage>
</organism>
<dbReference type="CDD" id="cd00055">
    <property type="entry name" value="EGF_Lam"/>
    <property type="match status" value="1"/>
</dbReference>
<dbReference type="AlphaFoldDB" id="A0A9N9DWV5"/>
<evidence type="ECO:0000313" key="3">
    <source>
        <dbReference type="EMBL" id="CAG8650975.1"/>
    </source>
</evidence>